<proteinExistence type="inferred from homology"/>
<comment type="caution">
    <text evidence="9">The sequence shown here is derived from an EMBL/GenBank/DDBJ whole genome shotgun (WGS) entry which is preliminary data.</text>
</comment>
<dbReference type="PANTHER" id="PTHR24302">
    <property type="entry name" value="CYTOCHROME P450 FAMILY 3"/>
    <property type="match status" value="1"/>
</dbReference>
<dbReference type="Proteomes" id="UP000663877">
    <property type="component" value="Unassembled WGS sequence"/>
</dbReference>
<keyword evidence="5 7" id="KW-0408">Iron</keyword>
<evidence type="ECO:0000256" key="8">
    <source>
        <dbReference type="RuleBase" id="RU000461"/>
    </source>
</evidence>
<keyword evidence="4 8" id="KW-0560">Oxidoreductase</keyword>
<dbReference type="AlphaFoldDB" id="A0A814Y417"/>
<dbReference type="GO" id="GO:0005506">
    <property type="term" value="F:iron ion binding"/>
    <property type="evidence" value="ECO:0007669"/>
    <property type="project" value="InterPro"/>
</dbReference>
<dbReference type="GO" id="GO:0008395">
    <property type="term" value="F:steroid hydroxylase activity"/>
    <property type="evidence" value="ECO:0007669"/>
    <property type="project" value="TreeGrafter"/>
</dbReference>
<dbReference type="GO" id="GO:0020037">
    <property type="term" value="F:heme binding"/>
    <property type="evidence" value="ECO:0007669"/>
    <property type="project" value="InterPro"/>
</dbReference>
<dbReference type="InterPro" id="IPR017972">
    <property type="entry name" value="Cyt_P450_CS"/>
</dbReference>
<evidence type="ECO:0000256" key="1">
    <source>
        <dbReference type="ARBA" id="ARBA00010617"/>
    </source>
</evidence>
<dbReference type="PRINTS" id="PR00385">
    <property type="entry name" value="P450"/>
</dbReference>
<evidence type="ECO:0000313" key="9">
    <source>
        <dbReference type="EMBL" id="CAF1224163.1"/>
    </source>
</evidence>
<evidence type="ECO:0000313" key="10">
    <source>
        <dbReference type="Proteomes" id="UP000663877"/>
    </source>
</evidence>
<comment type="cofactor">
    <cofactor evidence="7">
        <name>heme</name>
        <dbReference type="ChEBI" id="CHEBI:30413"/>
    </cofactor>
</comment>
<dbReference type="SUPFAM" id="SSF48264">
    <property type="entry name" value="Cytochrome P450"/>
    <property type="match status" value="1"/>
</dbReference>
<dbReference type="InterPro" id="IPR036396">
    <property type="entry name" value="Cyt_P450_sf"/>
</dbReference>
<dbReference type="PANTHER" id="PTHR24302:SF15">
    <property type="entry name" value="FATTY-ACID PEROXYGENASE"/>
    <property type="match status" value="1"/>
</dbReference>
<keyword evidence="3 7" id="KW-0479">Metal-binding</keyword>
<dbReference type="InterPro" id="IPR002403">
    <property type="entry name" value="Cyt_P450_E_grp-IV"/>
</dbReference>
<evidence type="ECO:0000256" key="2">
    <source>
        <dbReference type="ARBA" id="ARBA00022617"/>
    </source>
</evidence>
<dbReference type="EMBL" id="CAJNOI010000280">
    <property type="protein sequence ID" value="CAF1224163.1"/>
    <property type="molecule type" value="Genomic_DNA"/>
</dbReference>
<accession>A0A814Y417</accession>
<comment type="similarity">
    <text evidence="1 8">Belongs to the cytochrome P450 family.</text>
</comment>
<dbReference type="PRINTS" id="PR00465">
    <property type="entry name" value="EP450IV"/>
</dbReference>
<dbReference type="InterPro" id="IPR001128">
    <property type="entry name" value="Cyt_P450"/>
</dbReference>
<evidence type="ECO:0000256" key="7">
    <source>
        <dbReference type="PIRSR" id="PIRSR602403-1"/>
    </source>
</evidence>
<protein>
    <recommendedName>
        <fullName evidence="11">Cytochrome P450</fullName>
    </recommendedName>
</protein>
<evidence type="ECO:0000256" key="6">
    <source>
        <dbReference type="ARBA" id="ARBA00043906"/>
    </source>
</evidence>
<evidence type="ECO:0008006" key="11">
    <source>
        <dbReference type="Google" id="ProtNLM"/>
    </source>
</evidence>
<keyword evidence="8" id="KW-0503">Monooxygenase</keyword>
<feature type="binding site" description="axial binding residue" evidence="7">
    <location>
        <position position="126"/>
    </location>
    <ligand>
        <name>heme</name>
        <dbReference type="ChEBI" id="CHEBI:30413"/>
    </ligand>
    <ligandPart>
        <name>Fe</name>
        <dbReference type="ChEBI" id="CHEBI:18248"/>
    </ligandPart>
</feature>
<reference evidence="9" key="1">
    <citation type="submission" date="2021-02" db="EMBL/GenBank/DDBJ databases">
        <authorList>
            <person name="Nowell W R."/>
        </authorList>
    </citation>
    <scope>NUCLEOTIDE SEQUENCE</scope>
</reference>
<comment type="function">
    <text evidence="6">Cytochromes P450 are a group of heme-thiolate monooxygenases. They oxidize a variety of structurally unrelated compounds, including steroids, fatty acids, and xenobiotics.</text>
</comment>
<organism evidence="9 10">
    <name type="scientific">Adineta steineri</name>
    <dbReference type="NCBI Taxonomy" id="433720"/>
    <lineage>
        <taxon>Eukaryota</taxon>
        <taxon>Metazoa</taxon>
        <taxon>Spiralia</taxon>
        <taxon>Gnathifera</taxon>
        <taxon>Rotifera</taxon>
        <taxon>Eurotatoria</taxon>
        <taxon>Bdelloidea</taxon>
        <taxon>Adinetida</taxon>
        <taxon>Adinetidae</taxon>
        <taxon>Adineta</taxon>
    </lineage>
</organism>
<dbReference type="Gene3D" id="1.10.630.10">
    <property type="entry name" value="Cytochrome P450"/>
    <property type="match status" value="1"/>
</dbReference>
<gene>
    <name evidence="9" type="ORF">BJG266_LOCUS28148</name>
</gene>
<dbReference type="InterPro" id="IPR050705">
    <property type="entry name" value="Cytochrome_P450_3A"/>
</dbReference>
<feature type="non-terminal residue" evidence="9">
    <location>
        <position position="1"/>
    </location>
</feature>
<dbReference type="PROSITE" id="PS00086">
    <property type="entry name" value="CYTOCHROME_P450"/>
    <property type="match status" value="1"/>
</dbReference>
<name>A0A814Y417_9BILA</name>
<dbReference type="Pfam" id="PF00067">
    <property type="entry name" value="p450"/>
    <property type="match status" value="1"/>
</dbReference>
<dbReference type="GO" id="GO:0016705">
    <property type="term" value="F:oxidoreductase activity, acting on paired donors, with incorporation or reduction of molecular oxygen"/>
    <property type="evidence" value="ECO:0007669"/>
    <property type="project" value="InterPro"/>
</dbReference>
<evidence type="ECO:0000256" key="3">
    <source>
        <dbReference type="ARBA" id="ARBA00022723"/>
    </source>
</evidence>
<evidence type="ECO:0000256" key="5">
    <source>
        <dbReference type="ARBA" id="ARBA00023004"/>
    </source>
</evidence>
<evidence type="ECO:0000256" key="4">
    <source>
        <dbReference type="ARBA" id="ARBA00023002"/>
    </source>
</evidence>
<keyword evidence="2 7" id="KW-0349">Heme</keyword>
<sequence>FFFYVMATEPVIQEKIYQEVRQELGDDEVTYEKLNQLQYLDMVINETLRMYPPVLRLDRVASKDYQLGNYLIPKGTIIHAPVYPIHHDFETWPEPEKFIPERFLPAEKAKRHPMVFLAFGDGPRNCIGMRFALVEAKLGIVRALRLVEFERSEKTEVPLQLGKIIVLNSKNSIFLRVVRRSQ</sequence>